<dbReference type="PANTHER" id="PTHR43877">
    <property type="entry name" value="AMINOALKYLPHOSPHONATE N-ACETYLTRANSFERASE-RELATED-RELATED"/>
    <property type="match status" value="1"/>
</dbReference>
<evidence type="ECO:0000313" key="6">
    <source>
        <dbReference type="Proteomes" id="UP000011625"/>
    </source>
</evidence>
<keyword evidence="6" id="KW-1185">Reference proteome</keyword>
<feature type="region of interest" description="Disordered" evidence="3">
    <location>
        <begin position="140"/>
        <end position="172"/>
    </location>
</feature>
<dbReference type="OrthoDB" id="87545at2157"/>
<keyword evidence="1 5" id="KW-0808">Transferase</keyword>
<name>M0MV00_9EURY</name>
<reference evidence="5 6" key="1">
    <citation type="journal article" date="2014" name="PLoS Genet.">
        <title>Phylogenetically driven sequencing of extremely halophilic archaea reveals strategies for static and dynamic osmo-response.</title>
        <authorList>
            <person name="Becker E.A."/>
            <person name="Seitzer P.M."/>
            <person name="Tritt A."/>
            <person name="Larsen D."/>
            <person name="Krusor M."/>
            <person name="Yao A.I."/>
            <person name="Wu D."/>
            <person name="Madern D."/>
            <person name="Eisen J.A."/>
            <person name="Darling A.E."/>
            <person name="Facciotti M.T."/>
        </authorList>
    </citation>
    <scope>NUCLEOTIDE SEQUENCE [LARGE SCALE GENOMIC DNA]</scope>
    <source>
        <strain evidence="5 6">DSM 8989</strain>
    </source>
</reference>
<dbReference type="CDD" id="cd04301">
    <property type="entry name" value="NAT_SF"/>
    <property type="match status" value="1"/>
</dbReference>
<evidence type="ECO:0000313" key="5">
    <source>
        <dbReference type="EMBL" id="EMA49153.1"/>
    </source>
</evidence>
<dbReference type="PROSITE" id="PS51186">
    <property type="entry name" value="GNAT"/>
    <property type="match status" value="1"/>
</dbReference>
<dbReference type="InterPro" id="IPR016181">
    <property type="entry name" value="Acyl_CoA_acyltransferase"/>
</dbReference>
<dbReference type="Gene3D" id="3.40.630.30">
    <property type="match status" value="1"/>
</dbReference>
<feature type="domain" description="N-acetyltransferase" evidence="4">
    <location>
        <begin position="2"/>
        <end position="136"/>
    </location>
</feature>
<dbReference type="EMBL" id="AOME01000079">
    <property type="protein sequence ID" value="EMA49153.1"/>
    <property type="molecule type" value="Genomic_DNA"/>
</dbReference>
<evidence type="ECO:0000256" key="3">
    <source>
        <dbReference type="SAM" id="MobiDB-lite"/>
    </source>
</evidence>
<comment type="caution">
    <text evidence="5">The sequence shown here is derived from an EMBL/GenBank/DDBJ whole genome shotgun (WGS) entry which is preliminary data.</text>
</comment>
<dbReference type="GO" id="GO:0016747">
    <property type="term" value="F:acyltransferase activity, transferring groups other than amino-acyl groups"/>
    <property type="evidence" value="ECO:0007669"/>
    <property type="project" value="InterPro"/>
</dbReference>
<dbReference type="STRING" id="1227456.C450_17848"/>
<proteinExistence type="predicted"/>
<accession>M0MV00</accession>
<dbReference type="AlphaFoldDB" id="M0MV00"/>
<protein>
    <submittedName>
        <fullName evidence="5">Pab N-terminal acetyltransferase</fullName>
    </submittedName>
</protein>
<dbReference type="RefSeq" id="WP_005045638.1">
    <property type="nucleotide sequence ID" value="NZ_AOME01000079.1"/>
</dbReference>
<dbReference type="Pfam" id="PF13508">
    <property type="entry name" value="Acetyltransf_7"/>
    <property type="match status" value="1"/>
</dbReference>
<gene>
    <name evidence="5" type="ORF">C450_17848</name>
</gene>
<dbReference type="InterPro" id="IPR050832">
    <property type="entry name" value="Bact_Acetyltransf"/>
</dbReference>
<keyword evidence="2" id="KW-0012">Acyltransferase</keyword>
<dbReference type="InterPro" id="IPR000182">
    <property type="entry name" value="GNAT_dom"/>
</dbReference>
<evidence type="ECO:0000259" key="4">
    <source>
        <dbReference type="PROSITE" id="PS51186"/>
    </source>
</evidence>
<dbReference type="Proteomes" id="UP000011625">
    <property type="component" value="Unassembled WGS sequence"/>
</dbReference>
<dbReference type="SUPFAM" id="SSF55729">
    <property type="entry name" value="Acyl-CoA N-acyltransferases (Nat)"/>
    <property type="match status" value="1"/>
</dbReference>
<evidence type="ECO:0000256" key="2">
    <source>
        <dbReference type="ARBA" id="ARBA00023315"/>
    </source>
</evidence>
<sequence length="172" mass="18218">MIEIREATRDDLTTLLAIQSVSLDSTWPDLLHAGIDGPPLVLVAGQPPVGYALAITGDPAYLAELAVAPDHRGTGHGSALLGALVDRVGGSELRLTTRADARRAKRFYERHGFTVAERLPGHYDGDDGLLLVRQSEADLPDGDDGLLLVRQSEADLPDGDDESASPSDSGRS</sequence>
<evidence type="ECO:0000256" key="1">
    <source>
        <dbReference type="ARBA" id="ARBA00022679"/>
    </source>
</evidence>
<organism evidence="5 6">
    <name type="scientific">Halococcus salifodinae DSM 8989</name>
    <dbReference type="NCBI Taxonomy" id="1227456"/>
    <lineage>
        <taxon>Archaea</taxon>
        <taxon>Methanobacteriati</taxon>
        <taxon>Methanobacteriota</taxon>
        <taxon>Stenosarchaea group</taxon>
        <taxon>Halobacteria</taxon>
        <taxon>Halobacteriales</taxon>
        <taxon>Halococcaceae</taxon>
        <taxon>Halococcus</taxon>
    </lineage>
</organism>